<feature type="transmembrane region" description="Helical" evidence="2">
    <location>
        <begin position="120"/>
        <end position="138"/>
    </location>
</feature>
<evidence type="ECO:0000313" key="3">
    <source>
        <dbReference type="EMBL" id="MBG6133818.1"/>
    </source>
</evidence>
<sequence>MGRARRIAGRLALVGAGAVVAQATLRALMASPAAPALDRTNHRGRTLSLASGPALAVAAATTAAVGAASAPVAVAALAAGLGAGAVGLYDDVVGARADQKASKGFRGHLSALKEGRVTSGLVKIGGIGVAGLAASALLSRGSGRGRGIGPRRSRLGGAANVLLGAGVIAGMANLVNLFDLRPGRALKVGLLVGAPLAVGPAAGLVAGPLGAAGVLLPDDLDERVMLGDSGANALGALLGLALAARSGPLTRAVLLAGIGGLTLASEKVSFTKVIERTPVLRAVDMWGRKPAPGTEPAAGAGVGVASATGQGPGRLPAGTPGGSTAQGLAGSRSALAGSTGPDGAGIPVAQDVSDPRGAGAAVAADADAELSGAEPVAVPQRGTSRSGTKKPRASKQGGAAGQSGASGATGPGQDASTAKTASKPVTASVEGESSARGAEKSGVS</sequence>
<evidence type="ECO:0000256" key="2">
    <source>
        <dbReference type="SAM" id="Phobius"/>
    </source>
</evidence>
<organism evidence="3 4">
    <name type="scientific">Longispora fulva</name>
    <dbReference type="NCBI Taxonomy" id="619741"/>
    <lineage>
        <taxon>Bacteria</taxon>
        <taxon>Bacillati</taxon>
        <taxon>Actinomycetota</taxon>
        <taxon>Actinomycetes</taxon>
        <taxon>Micromonosporales</taxon>
        <taxon>Micromonosporaceae</taxon>
        <taxon>Longispora</taxon>
    </lineage>
</organism>
<keyword evidence="2" id="KW-0472">Membrane</keyword>
<dbReference type="EMBL" id="JADOUF010000001">
    <property type="protein sequence ID" value="MBG6133818.1"/>
    <property type="molecule type" value="Genomic_DNA"/>
</dbReference>
<evidence type="ECO:0000256" key="1">
    <source>
        <dbReference type="SAM" id="MobiDB-lite"/>
    </source>
</evidence>
<feature type="transmembrane region" description="Helical" evidence="2">
    <location>
        <begin position="158"/>
        <end position="178"/>
    </location>
</feature>
<comment type="caution">
    <text evidence="3">The sequence shown here is derived from an EMBL/GenBank/DDBJ whole genome shotgun (WGS) entry which is preliminary data.</text>
</comment>
<dbReference type="Proteomes" id="UP000622552">
    <property type="component" value="Unassembled WGS sequence"/>
</dbReference>
<feature type="region of interest" description="Disordered" evidence="1">
    <location>
        <begin position="291"/>
        <end position="444"/>
    </location>
</feature>
<reference evidence="3" key="1">
    <citation type="submission" date="2020-11" db="EMBL/GenBank/DDBJ databases">
        <title>Sequencing the genomes of 1000 actinobacteria strains.</title>
        <authorList>
            <person name="Klenk H.-P."/>
        </authorList>
    </citation>
    <scope>NUCLEOTIDE SEQUENCE</scope>
    <source>
        <strain evidence="3">DSM 45356</strain>
    </source>
</reference>
<gene>
    <name evidence="3" type="ORF">IW245_000012</name>
</gene>
<feature type="compositionally biased region" description="Polar residues" evidence="1">
    <location>
        <begin position="414"/>
        <end position="425"/>
    </location>
</feature>
<keyword evidence="2" id="KW-1133">Transmembrane helix</keyword>
<keyword evidence="2" id="KW-0812">Transmembrane</keyword>
<dbReference type="AlphaFoldDB" id="A0A8J7G519"/>
<keyword evidence="4" id="KW-1185">Reference proteome</keyword>
<feature type="compositionally biased region" description="Low complexity" evidence="1">
    <location>
        <begin position="394"/>
        <end position="413"/>
    </location>
</feature>
<proteinExistence type="predicted"/>
<accession>A0A8J7G519</accession>
<evidence type="ECO:0000313" key="4">
    <source>
        <dbReference type="Proteomes" id="UP000622552"/>
    </source>
</evidence>
<feature type="transmembrane region" description="Helical" evidence="2">
    <location>
        <begin position="190"/>
        <end position="212"/>
    </location>
</feature>
<feature type="compositionally biased region" description="Low complexity" evidence="1">
    <location>
        <begin position="291"/>
        <end position="309"/>
    </location>
</feature>
<protein>
    <submittedName>
        <fullName evidence="3">UDP-N-acetylmuramyl pentapeptide phosphotransferase/UDP-N-acetylglucosamine-1-phosphate transferase</fullName>
    </submittedName>
</protein>
<feature type="transmembrane region" description="Helical" evidence="2">
    <location>
        <begin position="54"/>
        <end position="79"/>
    </location>
</feature>
<name>A0A8J7G519_9ACTN</name>